<comment type="caution">
    <text evidence="2">The sequence shown here is derived from an EMBL/GenBank/DDBJ whole genome shotgun (WGS) entry which is preliminary data.</text>
</comment>
<dbReference type="EMBL" id="PEOG01000006">
    <property type="protein sequence ID" value="PIM54893.1"/>
    <property type="molecule type" value="Genomic_DNA"/>
</dbReference>
<evidence type="ECO:0000256" key="1">
    <source>
        <dbReference type="SAM" id="MobiDB-lite"/>
    </source>
</evidence>
<protein>
    <recommendedName>
        <fullName evidence="4">DUF4124 domain-containing protein</fullName>
    </recommendedName>
</protein>
<organism evidence="2 3">
    <name type="scientific">Roseateles chitinivorans</name>
    <dbReference type="NCBI Taxonomy" id="2917965"/>
    <lineage>
        <taxon>Bacteria</taxon>
        <taxon>Pseudomonadati</taxon>
        <taxon>Pseudomonadota</taxon>
        <taxon>Betaproteobacteria</taxon>
        <taxon>Burkholderiales</taxon>
        <taxon>Sphaerotilaceae</taxon>
        <taxon>Roseateles</taxon>
    </lineage>
</organism>
<dbReference type="RefSeq" id="WP_099859699.1">
    <property type="nucleotide sequence ID" value="NZ_PEOG01000006.1"/>
</dbReference>
<name>A0A2G9CEP1_9BURK</name>
<evidence type="ECO:0008006" key="4">
    <source>
        <dbReference type="Google" id="ProtNLM"/>
    </source>
</evidence>
<accession>A0A2G9CEP1</accession>
<keyword evidence="3" id="KW-1185">Reference proteome</keyword>
<dbReference type="Proteomes" id="UP000231501">
    <property type="component" value="Unassembled WGS sequence"/>
</dbReference>
<evidence type="ECO:0000313" key="2">
    <source>
        <dbReference type="EMBL" id="PIM54893.1"/>
    </source>
</evidence>
<feature type="compositionally biased region" description="Basic and acidic residues" evidence="1">
    <location>
        <begin position="115"/>
        <end position="139"/>
    </location>
</feature>
<dbReference type="AlphaFoldDB" id="A0A2G9CEP1"/>
<reference evidence="2 3" key="1">
    <citation type="submission" date="2017-11" db="EMBL/GenBank/DDBJ databases">
        <title>Draft genome sequence of Mitsuaria sp. HWN-4.</title>
        <authorList>
            <person name="Gundlapally S.R."/>
        </authorList>
    </citation>
    <scope>NUCLEOTIDE SEQUENCE [LARGE SCALE GENOMIC DNA]</scope>
    <source>
        <strain evidence="2 3">HWN-4</strain>
    </source>
</reference>
<gene>
    <name evidence="2" type="ORF">CS062_01435</name>
</gene>
<dbReference type="OrthoDB" id="8775654at2"/>
<proteinExistence type="predicted"/>
<feature type="region of interest" description="Disordered" evidence="1">
    <location>
        <begin position="96"/>
        <end position="139"/>
    </location>
</feature>
<sequence length="139" mass="14638">MRAVLLIVLVAVLGVIGWKKRDEIPFLRDATREVERQAGKVELPKLRTEADAPAGTGGSASGGVRRCVVDGQVLYTNEACPRGSAEQKVKGGTVSVMPAYKAPPPPEQAGSGIPHARDLLAPKGGTLKDKAQERAMEGL</sequence>
<evidence type="ECO:0000313" key="3">
    <source>
        <dbReference type="Proteomes" id="UP000231501"/>
    </source>
</evidence>